<dbReference type="PRINTS" id="PR00966">
    <property type="entry name" value="NIAPOTYPTASE"/>
</dbReference>
<evidence type="ECO:0000256" key="24">
    <source>
        <dbReference type="ARBA" id="ARBA00022840"/>
    </source>
</evidence>
<evidence type="ECO:0000256" key="22">
    <source>
        <dbReference type="ARBA" id="ARBA00022806"/>
    </source>
</evidence>
<keyword evidence="18" id="KW-0808">Transferase</keyword>
<feature type="active site" description="For helper component proteinase activity" evidence="32">
    <location>
        <position position="611"/>
    </location>
</feature>
<dbReference type="InterPro" id="IPR011545">
    <property type="entry name" value="DEAD/DEAH_box_helicase_dom"/>
</dbReference>
<evidence type="ECO:0000256" key="6">
    <source>
        <dbReference type="ARBA" id="ARBA00020107"/>
    </source>
</evidence>
<feature type="domain" description="Helicase C-terminal" evidence="37">
    <location>
        <begin position="1304"/>
        <end position="1478"/>
    </location>
</feature>
<evidence type="ECO:0000259" key="36">
    <source>
        <dbReference type="PROSITE" id="PS51192"/>
    </source>
</evidence>
<dbReference type="GO" id="GO:0039694">
    <property type="term" value="P:viral RNA genome replication"/>
    <property type="evidence" value="ECO:0007669"/>
    <property type="project" value="InterPro"/>
</dbReference>
<feature type="active site" description="For helper component proteinase activity" evidence="32">
    <location>
        <position position="538"/>
    </location>
</feature>
<dbReference type="InterPro" id="IPR042308">
    <property type="entry name" value="HC_PRO_CPD_sf"/>
</dbReference>
<dbReference type="InterPro" id="IPR009003">
    <property type="entry name" value="Peptidase_S1_PA"/>
</dbReference>
<keyword evidence="14" id="KW-1048">Host nucleus</keyword>
<comment type="subcellular location">
    <subcellularLocation>
        <location evidence="30">Host cytoplasmic vesicle</location>
    </subcellularLocation>
    <subcellularLocation>
        <location evidence="3">Host nucleus</location>
    </subcellularLocation>
    <subcellularLocation>
        <location evidence="4">Virion</location>
    </subcellularLocation>
</comment>
<dbReference type="Pfam" id="PF00851">
    <property type="entry name" value="Peptidase_C6"/>
    <property type="match status" value="1"/>
</dbReference>
<evidence type="ECO:0000256" key="10">
    <source>
        <dbReference type="ARBA" id="ARBA00022497"/>
    </source>
</evidence>
<dbReference type="Gene3D" id="3.30.70.270">
    <property type="match status" value="1"/>
</dbReference>
<keyword evidence="21" id="KW-0378">Hydrolase</keyword>
<evidence type="ECO:0000256" key="4">
    <source>
        <dbReference type="ARBA" id="ARBA00004328"/>
    </source>
</evidence>
<evidence type="ECO:0000256" key="34">
    <source>
        <dbReference type="SAM" id="MobiDB-lite"/>
    </source>
</evidence>
<evidence type="ECO:0000256" key="8">
    <source>
        <dbReference type="ARBA" id="ARBA00022484"/>
    </source>
</evidence>
<dbReference type="Pfam" id="PF13608">
    <property type="entry name" value="Potyvirid-P3"/>
    <property type="match status" value="1"/>
</dbReference>
<dbReference type="InterPro" id="IPR043128">
    <property type="entry name" value="Rev_trsase/Diguanyl_cyclase"/>
</dbReference>
<dbReference type="Proteomes" id="UP000203129">
    <property type="component" value="Segment"/>
</dbReference>
<evidence type="ECO:0000256" key="7">
    <source>
        <dbReference type="ARBA" id="ARBA00022463"/>
    </source>
</evidence>
<keyword evidence="9" id="KW-1036">Host cytoplasmic vesicle</keyword>
<dbReference type="InterPro" id="IPR031159">
    <property type="entry name" value="HC_PRO_CPD_dom"/>
</dbReference>
<comment type="function">
    <text evidence="28">Involved in aphid transmission, cell-to-cell and systemis movement, encapsidation of the viral RNA and in the regulation of viral RNA amplification.</text>
</comment>
<keyword evidence="42" id="KW-1185">Reference proteome</keyword>
<feature type="domain" description="Peptidase C6" evidence="39">
    <location>
        <begin position="530"/>
        <end position="652"/>
    </location>
</feature>
<dbReference type="CDD" id="cd23175">
    <property type="entry name" value="ps-ssRNAv_Potyviridae_RdRp"/>
    <property type="match status" value="1"/>
</dbReference>
<dbReference type="InterPro" id="IPR039560">
    <property type="entry name" value="Potyvirid-P3"/>
</dbReference>
<comment type="catalytic activity">
    <reaction evidence="2">
        <text>Hydrolyzes a Gly-|-Gly bond at its own C-terminus, commonly in the sequence -Tyr-Xaa-Val-Gly-|-Gly, in the processing of the potyviral polyprotein.</text>
        <dbReference type="EC" id="3.4.22.45"/>
    </reaction>
</comment>
<dbReference type="InterPro" id="IPR001730">
    <property type="entry name" value="Potyv_NIa-pro_dom"/>
</dbReference>
<evidence type="ECO:0000256" key="13">
    <source>
        <dbReference type="ARBA" id="ARBA00022561"/>
    </source>
</evidence>
<evidence type="ECO:0000259" key="38">
    <source>
        <dbReference type="PROSITE" id="PS51436"/>
    </source>
</evidence>
<evidence type="ECO:0000259" key="40">
    <source>
        <dbReference type="PROSITE" id="PS51871"/>
    </source>
</evidence>
<dbReference type="InterPro" id="IPR043504">
    <property type="entry name" value="Peptidase_S1_PA_chymotrypsin"/>
</dbReference>
<comment type="similarity">
    <text evidence="5 33">Belongs to the potyviridae genome polyprotein family.</text>
</comment>
<dbReference type="GO" id="GO:0006351">
    <property type="term" value="P:DNA-templated transcription"/>
    <property type="evidence" value="ECO:0007669"/>
    <property type="project" value="InterPro"/>
</dbReference>
<evidence type="ECO:0000259" key="35">
    <source>
        <dbReference type="PROSITE" id="PS50507"/>
    </source>
</evidence>
<evidence type="ECO:0000256" key="23">
    <source>
        <dbReference type="ARBA" id="ARBA00022807"/>
    </source>
</evidence>
<dbReference type="InterPro" id="IPR001592">
    <property type="entry name" value="Poty_coat"/>
</dbReference>
<keyword evidence="16" id="KW-1090">Inhibition of host innate immune response by virus</keyword>
<keyword evidence="23" id="KW-0788">Thiol protease</keyword>
<dbReference type="GO" id="GO:0052170">
    <property type="term" value="P:symbiont-mediated suppression of host innate immune response"/>
    <property type="evidence" value="ECO:0007669"/>
    <property type="project" value="UniProtKB-KW"/>
</dbReference>
<dbReference type="GO" id="GO:0003968">
    <property type="term" value="F:RNA-directed RNA polymerase activity"/>
    <property type="evidence" value="ECO:0007669"/>
    <property type="project" value="UniProtKB-KW"/>
</dbReference>
<evidence type="ECO:0000256" key="1">
    <source>
        <dbReference type="ARBA" id="ARBA00000785"/>
    </source>
</evidence>
<evidence type="ECO:0000256" key="14">
    <source>
        <dbReference type="ARBA" id="ARBA00022562"/>
    </source>
</evidence>
<dbReference type="Gene3D" id="2.40.10.10">
    <property type="entry name" value="Trypsin-like serine proteases"/>
    <property type="match status" value="2"/>
</dbReference>
<feature type="region of interest" description="Disordered" evidence="34">
    <location>
        <begin position="2728"/>
        <end position="2794"/>
    </location>
</feature>
<sequence precursor="true">MIAPPYEVTTISIGGGLKPSQIGKSHKPQWHGVNRTSPEKVRGARTKPPVALNATQFEQLCKRLRRILEDKQAQIEIIDKGVTRGKYVKKNKQTYLQVHLKHMEGHIVRTDLIISKDNQSWINFFAHTLNWKNEVCTWDVQPGWSGFVLHQPTLLGPHSITWDGLLIVRGDSNGKLIDARRPIPLEMRAQMVHYNDIPTLYWRGFSRVFQLNRPELTDHTCESVFSVEKCGEVAALLSQVTNPSRRITCPKCAEIGAQRTKSELKEIFESKAQHVMSELSVKYPEFIHARHFVELYQTMITATNTNYEAFAEIKQLIGDREDAPFSHVIKINDLLIKGGELSSSELSAASDHLREVARYLKNRTENIRVGSLKSFRNKISSKAHVNTSLMCDNQLDLNGNFLWGQRGLHAKRFFNNFFDEIDPADGYQSFVLRRNPNGSRKLAIGNLIISTRLERIREQIQGEPVEEQKLTQECTSKLRGMFVYPCSCVTHEDGSPLLSEAIMPTKHHLVLGNTGDPKYLDLPARDDMKMYIAKEGYCYINIFMAMLVNVSEPVAKGFTKQARDEMIPKLGKWPTLQDLATACHYLTVFYPETTNAELPRILVDHQTRTMHVIDSYGSLSTGFHVLKANTIAQLVKFANNQMESEMKLYKVGGKSTDLDNEIDNAPHIEYNENTKLKQLLKGVYRPQVMADLLKHEPYLLVLSMLSPGVLMALYNSGSLEWAVHNMLHVNNSLAFTLKTLHVLAEKVAVSTTLHAQIQTLQSHAGAVLETLDPAAEGDQSLHLARLVLERLCERDNTDHALIFHGFASKQAAWAEIMEKSYLAQLEASWRELSWRGKLSAIRFSHKWRPRTTKVLIPKRSADLGGRYDISLGSLPVKSLNRVQQAYSAGCKRFNAAKHRFSMWSVGKALTAINKMVPDIVKLVNLCILFQVLLGIIFTLRCMLDNYREVKSKVALNEAIEMNHRVDLIYRLLHAELSRPPTKKEFRTRVEEISPHLLGSALQYYHGTDEEDTDVKTYKDVITLQSKGRGQNKLEQIIAMAALVMMMFDSERSDAVYRSLQKLKFLTTTADDCMTFQSLDDISDVLTEKKQTIDFTLEGAESNTSQVGNTTFGQWWENQLMSGNTLPHYRSEGHFMRFTRETAADVAHRIASEDYMDILLSGAVGSGKSTGLPSLLSKRGGVLMIESTRPLAENVCKQLRCEPFYLSPTLRMRGLSVFGSSPITVMTSGYALHYLANNTAELKQFKFIIFDECHVIDANAMAFRCLLHECNVDAKIIKVSATPPGREEEFQTQYPVDIVIEESLSLKQFADLQGTGARCDMLSKGDNILVYLASYSDIDTLASMLHDKDHKVTKVDGRTMKSGSTEIKTCGTPTKKHFVLATNIIENGVTLDIDVVVDFGLKIVADLDVDNRRFNYMRAGVSYGERIQRLGRVGRFKKGTALRIGVTNKGVAAIPQAVATEAAFHCFTYGLPVMAHNVSTSLLSKCTIRQARTMQLFELSPFFTATLVRYDGSMHASIHDILKKYKLRESKVILNKLAIPSNVVSHWLTTDEYGRIGNNIIVPANTRIPFYLKDIPDQVYQNIWESVVKYKGDAGFGTVSCANVCKIAYTLRTDSLAIPRTIAIIDALMAEERQKAAHFADITSNSCSITGILHRQHCSAYKSKRMENHTVENISKLQAAKDSILNFENTELEYESDNETYNGKELNRKIYNTGALDAIRFQSKEEVSAYFGLKGRWNKPLIARDIIVTLGVFLGGSWMIYEWFKEQWSDTITLQGKMSKRQKQKLKFRQARDHKTHFEVDADDDSLRHYYGEAYTKKGKKSGKTHGMGKKNKPFVNMYGFDPTEYSFIRYVDPVTGATKDEGPLTDLSLVQDYFGDLRKQLLDEGELEKQSLTRGIEAYVVKNLNTQALKDRSHSTQAIVSEQCVKQCDGFSEREFELRQTGQPLIVHPSIVPDKNENHDEIQFEAKTKMGGLRDYNPIASVVCQLTNETDGQFSTMYGIGYGSMVITNSHLLKRGNGVLTVKSRHGEFVCRDVDALRIVQCEMRDVILIRMPRDFPPFPSKIKFRTPESNERICMVGSLFQDKCITSMVSDTSPIVPCPDNHFWKHWISTKNGNCGLPMVSTRDGTIVGIHCGSSDYHDHNFMTSLPDDFTENHLKNPESLNWQRQWKFNTNNIVWGSLELSDGTPKDQFKISKIITDLFSDSMKFQGLEESWFMAQLSGNLKAVARSSSQLVTKHVVKGKCMLFSLYLSTHPEENAYFQQYMGAYGKSRLNREAFSKDLLKYSKPITVGQVDADAFEMATETMFEMLRDLGFQECEYVTDEEAIFEALNMKAAVGALYSGKKKDYFANYTTEDKANILKASCERLFLGQMGVWNGSLKAELRPMEKVEANKTRTFTAAPVDTLLGGKVCVDDFNNQFYSLNLKAPWTVGMTKFYGGWNTLLESFTNEWVYCDADGSQFDSSLSPYLINAVLRLRLEFMEEWDIGECMLRNLYTEIVYTPILTPDSTIVKKSKGNNSGQPSTVVDNTLMVILAIVYSLIKLGHPYRTHKDIIKYFVNGDDLLIAVRPDMEGVLDEFQSLFASLGLNYDFSSRTRNKEELWFMSHKGLKLDGMYIPKLEEERIVSILEWDRSAEPIHRLEALCAAMIESWGYERLTFEIRKFYQWVLEQSPYSELAKEGKAPYIAETALRKLYTSQDPTPSELAKYFEEFDLTRYMHDEFDSITFQANETDETKDAGASAQSASKKKDKGPMDNPPTKEKDVQPPLTSAPRNDGVGSSDPHTTQDVNPVADRDVNVGTTGTFQLPVVKAITGKIRLPRMKKQVALNLDHLLTYMPDPVDISNTRATMRQFDEWCDGIMNDYDIKPEELKLVLNGLMVWCIENGTSPNINGMWTMMKGDEQLEYPIRPLIDHAKPTFRQIMAHFSDAAEAYIVMVNTKRPYMPRYGLQRGLNDRNLARYAFDFYEVNSRTPNRAREAHHQMKAAALRGSSNRMFGLDGKANTEGENTERHTTDDVKQDMHSLLGVIN</sequence>
<dbReference type="GO" id="GO:0016818">
    <property type="term" value="F:hydrolase activity, acting on acid anhydrides, in phosphorus-containing anhydrides"/>
    <property type="evidence" value="ECO:0007669"/>
    <property type="project" value="InterPro"/>
</dbReference>
<reference evidence="41 42" key="1">
    <citation type="journal article" date="2016" name="Sci. Rep.">
        <title>Discovery and small RNA profile of Pecan mosaic-associated virus, a novel potyvirus of pecan trees.</title>
        <authorList>
            <person name="Su X."/>
            <person name="Fu S."/>
            <person name="Qian Y."/>
            <person name="Zhang L."/>
            <person name="Xu Y."/>
            <person name="Zhou X."/>
        </authorList>
    </citation>
    <scope>NUCLEOTIDE SEQUENCE [LARGE SCALE GENOMIC DNA]</scope>
    <source>
        <strain evidence="41">LA</strain>
    </source>
</reference>
<proteinExistence type="inferred from homology"/>
<dbReference type="GO" id="GO:0004197">
    <property type="term" value="F:cysteine-type endopeptidase activity"/>
    <property type="evidence" value="ECO:0007669"/>
    <property type="project" value="InterPro"/>
</dbReference>
<feature type="domain" description="RdRp catalytic" evidence="35">
    <location>
        <begin position="2450"/>
        <end position="2574"/>
    </location>
</feature>
<keyword evidence="25" id="KW-0946">Virion</keyword>
<dbReference type="GeneID" id="27963653"/>
<dbReference type="InterPro" id="IPR014001">
    <property type="entry name" value="Helicase_ATP-bd"/>
</dbReference>
<dbReference type="GO" id="GO:0004386">
    <property type="term" value="F:helicase activity"/>
    <property type="evidence" value="ECO:0007669"/>
    <property type="project" value="UniProtKB-KW"/>
</dbReference>
<evidence type="ECO:0000256" key="17">
    <source>
        <dbReference type="ARBA" id="ARBA00022670"/>
    </source>
</evidence>
<dbReference type="GO" id="GO:0006508">
    <property type="term" value="P:proteolysis"/>
    <property type="evidence" value="ECO:0007669"/>
    <property type="project" value="UniProtKB-KW"/>
</dbReference>
<keyword evidence="24" id="KW-0067">ATP-binding</keyword>
<keyword evidence="17" id="KW-0645">Protease</keyword>
<evidence type="ECO:0000259" key="39">
    <source>
        <dbReference type="PROSITE" id="PS51744"/>
    </source>
</evidence>
<dbReference type="GO" id="GO:0044161">
    <property type="term" value="C:host cell cytoplasmic vesicle"/>
    <property type="evidence" value="ECO:0007669"/>
    <property type="project" value="UniProtKB-SubCell"/>
</dbReference>
<evidence type="ECO:0000256" key="30">
    <source>
        <dbReference type="ARBA" id="ARBA00034108"/>
    </source>
</evidence>
<name>A0A173GTP8_9POTV</name>
<dbReference type="EMBL" id="KT633868">
    <property type="protein sequence ID" value="ANH79182.1"/>
    <property type="molecule type" value="Genomic_RNA"/>
</dbReference>
<evidence type="ECO:0000256" key="26">
    <source>
        <dbReference type="ARBA" id="ARBA00022953"/>
    </source>
</evidence>
<evidence type="ECO:0000256" key="28">
    <source>
        <dbReference type="ARBA" id="ARBA00029405"/>
    </source>
</evidence>
<evidence type="ECO:0000256" key="15">
    <source>
        <dbReference type="ARBA" id="ARBA00022581"/>
    </source>
</evidence>
<dbReference type="GO" id="GO:0019029">
    <property type="term" value="C:helical viral capsid"/>
    <property type="evidence" value="ECO:0007669"/>
    <property type="project" value="UniProtKB-KW"/>
</dbReference>
<dbReference type="SMART" id="SM00487">
    <property type="entry name" value="DEXDc"/>
    <property type="match status" value="1"/>
</dbReference>
<evidence type="ECO:0000256" key="33">
    <source>
        <dbReference type="RuleBase" id="RU003351"/>
    </source>
</evidence>
<dbReference type="PANTHER" id="PTHR43519">
    <property type="entry name" value="ATP-DEPENDENT RNA HELICASE HRPB"/>
    <property type="match status" value="1"/>
</dbReference>
<evidence type="ECO:0000256" key="18">
    <source>
        <dbReference type="ARBA" id="ARBA00022679"/>
    </source>
</evidence>
<dbReference type="Pfam" id="PF01577">
    <property type="entry name" value="Peptidase_S30"/>
    <property type="match status" value="1"/>
</dbReference>
<dbReference type="SUPFAM" id="SSF50494">
    <property type="entry name" value="Trypsin-like serine proteases"/>
    <property type="match status" value="1"/>
</dbReference>
<dbReference type="PROSITE" id="PS51192">
    <property type="entry name" value="HELICASE_ATP_BIND_1"/>
    <property type="match status" value="1"/>
</dbReference>
<evidence type="ECO:0000256" key="3">
    <source>
        <dbReference type="ARBA" id="ARBA00004147"/>
    </source>
</evidence>
<evidence type="ECO:0000259" key="37">
    <source>
        <dbReference type="PROSITE" id="PS51194"/>
    </source>
</evidence>
<evidence type="ECO:0000256" key="11">
    <source>
        <dbReference type="ARBA" id="ARBA00022520"/>
    </source>
</evidence>
<dbReference type="RefSeq" id="YP_009256204.1">
    <property type="nucleotide sequence ID" value="NC_030293.1"/>
</dbReference>
<evidence type="ECO:0000256" key="29">
    <source>
        <dbReference type="ARBA" id="ARBA00029422"/>
    </source>
</evidence>
<keyword evidence="11" id="KW-0191">Covalent protein-RNA linkage</keyword>
<evidence type="ECO:0000313" key="42">
    <source>
        <dbReference type="Proteomes" id="UP000203129"/>
    </source>
</evidence>
<dbReference type="PANTHER" id="PTHR43519:SF1">
    <property type="entry name" value="ATP-DEPENDENT RNA HELICASE HRPB"/>
    <property type="match status" value="1"/>
</dbReference>
<evidence type="ECO:0000256" key="31">
    <source>
        <dbReference type="ARBA" id="ARBA00045403"/>
    </source>
</evidence>
<dbReference type="PROSITE" id="PS51194">
    <property type="entry name" value="HELICASE_CTER"/>
    <property type="match status" value="1"/>
</dbReference>
<accession>A0A173GTP8</accession>
<dbReference type="GO" id="GO:0005524">
    <property type="term" value="F:ATP binding"/>
    <property type="evidence" value="ECO:0007669"/>
    <property type="project" value="UniProtKB-KW"/>
</dbReference>
<dbReference type="InterPro" id="IPR013648">
    <property type="entry name" value="PP_Potyviridae"/>
</dbReference>
<keyword evidence="27" id="KW-0899">Viral immunoevasion</keyword>
<dbReference type="PROSITE" id="PS50507">
    <property type="entry name" value="RDRP_SSRNA_POS"/>
    <property type="match status" value="1"/>
</dbReference>
<keyword evidence="8" id="KW-0696">RNA-directed RNA polymerase</keyword>
<dbReference type="Gene3D" id="3.40.50.300">
    <property type="entry name" value="P-loop containing nucleotide triphosphate hydrolases"/>
    <property type="match status" value="2"/>
</dbReference>
<keyword evidence="7" id="KW-0941">Suppressor of RNA silencing</keyword>
<dbReference type="Pfam" id="PF00680">
    <property type="entry name" value="RdRP_1"/>
    <property type="match status" value="1"/>
</dbReference>
<feature type="region of interest" description="Disordered" evidence="34">
    <location>
        <begin position="2996"/>
        <end position="3016"/>
    </location>
</feature>
<dbReference type="Pfam" id="PF00767">
    <property type="entry name" value="Poty_coat"/>
    <property type="match status" value="1"/>
</dbReference>
<dbReference type="PROSITE" id="PS51436">
    <property type="entry name" value="POTYVIRUS_NIA_PRO"/>
    <property type="match status" value="1"/>
</dbReference>
<dbReference type="InterPro" id="IPR007094">
    <property type="entry name" value="RNA-dir_pol_PSvirus"/>
</dbReference>
<feature type="domain" description="Peptidase S30" evidence="40">
    <location>
        <begin position="51"/>
        <end position="194"/>
    </location>
</feature>
<keyword evidence="20" id="KW-0547">Nucleotide-binding</keyword>
<feature type="domain" description="Helicase ATP-binding" evidence="36">
    <location>
        <begin position="1148"/>
        <end position="1300"/>
    </location>
</feature>
<keyword evidence="22" id="KW-0347">Helicase</keyword>
<dbReference type="PROSITE" id="PS51871">
    <property type="entry name" value="PV_P1_PRO"/>
    <property type="match status" value="1"/>
</dbReference>
<evidence type="ECO:0000256" key="25">
    <source>
        <dbReference type="ARBA" id="ARBA00022844"/>
    </source>
</evidence>
<evidence type="ECO:0000313" key="41">
    <source>
        <dbReference type="EMBL" id="ANH79182.1"/>
    </source>
</evidence>
<dbReference type="InterPro" id="IPR043502">
    <property type="entry name" value="DNA/RNA_pol_sf"/>
</dbReference>
<feature type="compositionally biased region" description="Basic and acidic residues" evidence="34">
    <location>
        <begin position="2999"/>
        <end position="3016"/>
    </location>
</feature>
<keyword evidence="19" id="KW-0548">Nucleotidyltransferase</keyword>
<comment type="function">
    <text evidence="31">Mediates the cap-independent, EIF4E-dependent translation of viral genomic RNAs. Binds to the cap-binding site of host EIF4E and thus interferes with the host EIF4E-dependent mRNA export and translation. VPg-RNA directly binds EIF4E and is a template for transcription. Also forms trimeric complexes with EIF4E-EIF4G, which are templates for translation.</text>
</comment>
<dbReference type="Pfam" id="PF00270">
    <property type="entry name" value="DEAD"/>
    <property type="match status" value="1"/>
</dbReference>
<dbReference type="SMART" id="SM00490">
    <property type="entry name" value="HELICc"/>
    <property type="match status" value="1"/>
</dbReference>
<keyword evidence="10" id="KW-1139">Helical capsid protein</keyword>
<dbReference type="GO" id="GO:0042025">
    <property type="term" value="C:host cell nucleus"/>
    <property type="evidence" value="ECO:0007669"/>
    <property type="project" value="UniProtKB-SubCell"/>
</dbReference>
<dbReference type="InterPro" id="IPR002540">
    <property type="entry name" value="Pept_S30_P1_potyvir"/>
</dbReference>
<evidence type="ECO:0000256" key="16">
    <source>
        <dbReference type="ARBA" id="ARBA00022632"/>
    </source>
</evidence>
<comment type="function">
    <text evidence="29">Has helicase activity. It may be involved in replication.</text>
</comment>
<evidence type="ECO:0000256" key="19">
    <source>
        <dbReference type="ARBA" id="ARBA00022695"/>
    </source>
</evidence>
<dbReference type="Pfam" id="PF00271">
    <property type="entry name" value="Helicase_C"/>
    <property type="match status" value="1"/>
</dbReference>
<dbReference type="InterPro" id="IPR001650">
    <property type="entry name" value="Helicase_C-like"/>
</dbReference>
<evidence type="ECO:0000256" key="21">
    <source>
        <dbReference type="ARBA" id="ARBA00022801"/>
    </source>
</evidence>
<evidence type="ECO:0000256" key="27">
    <source>
        <dbReference type="ARBA" id="ARBA00023280"/>
    </source>
</evidence>
<dbReference type="SUPFAM" id="SSF56672">
    <property type="entry name" value="DNA/RNA polymerases"/>
    <property type="match status" value="1"/>
</dbReference>
<keyword evidence="15" id="KW-0945">Host-virus interaction</keyword>
<feature type="domain" description="Peptidase C4" evidence="38">
    <location>
        <begin position="1966"/>
        <end position="2184"/>
    </location>
</feature>
<dbReference type="PROSITE" id="PS51744">
    <property type="entry name" value="HC_PRO_CPD"/>
    <property type="match status" value="1"/>
</dbReference>
<keyword evidence="13" id="KW-0167">Capsid protein</keyword>
<organism evidence="41 42">
    <name type="scientific">Pecan mosaic-associated virus</name>
    <dbReference type="NCBI Taxonomy" id="1856031"/>
    <lineage>
        <taxon>Viruses</taxon>
        <taxon>Riboviria</taxon>
        <taxon>Orthornavirae</taxon>
        <taxon>Pisuviricota</taxon>
        <taxon>Stelpaviricetes</taxon>
        <taxon>Patatavirales</taxon>
        <taxon>Potyviridae</taxon>
        <taxon>Potyvirus</taxon>
        <taxon>Potyvirus caryae</taxon>
    </lineage>
</organism>
<dbReference type="Pfam" id="PF00863">
    <property type="entry name" value="Peptidase_C4"/>
    <property type="match status" value="1"/>
</dbReference>
<dbReference type="InterPro" id="IPR027417">
    <property type="entry name" value="P-loop_NTPase"/>
</dbReference>
<keyword evidence="12" id="KW-0597">Phosphoprotein</keyword>
<protein>
    <recommendedName>
        <fullName evidence="6">Genome polyprotein</fullName>
    </recommendedName>
</protein>
<comment type="catalytic activity">
    <reaction evidence="1">
        <text>Hydrolyzes glutaminyl bonds, and activity is further restricted by preferences for the amino acids in P6 - P1' that vary with the species of potyvirus, e.g. Glu-Xaa-Xaa-Tyr-Xaa-Gln-|-(Ser or Gly) for the enzyme from tobacco etch virus. The natural substrate is the viral polyprotein, but other proteins and oligopeptides containing the appropriate consensus sequence are also cleaved.</text>
        <dbReference type="EC" id="3.4.22.44"/>
    </reaction>
</comment>
<dbReference type="InterPro" id="IPR001456">
    <property type="entry name" value="HC-pro"/>
</dbReference>
<evidence type="ECO:0000256" key="5">
    <source>
        <dbReference type="ARBA" id="ARBA00006064"/>
    </source>
</evidence>
<evidence type="ECO:0000256" key="20">
    <source>
        <dbReference type="ARBA" id="ARBA00022741"/>
    </source>
</evidence>
<feature type="region of interest" description="Disordered" evidence="34">
    <location>
        <begin position="17"/>
        <end position="47"/>
    </location>
</feature>
<dbReference type="SUPFAM" id="SSF52540">
    <property type="entry name" value="P-loop containing nucleoside triphosphate hydrolases"/>
    <property type="match status" value="2"/>
</dbReference>
<dbReference type="InterPro" id="IPR001205">
    <property type="entry name" value="RNA-dir_pol_C"/>
</dbReference>
<dbReference type="GO" id="GO:0005198">
    <property type="term" value="F:structural molecule activity"/>
    <property type="evidence" value="ECO:0007669"/>
    <property type="project" value="InterPro"/>
</dbReference>
<dbReference type="GO" id="GO:0003723">
    <property type="term" value="F:RNA binding"/>
    <property type="evidence" value="ECO:0007669"/>
    <property type="project" value="InterPro"/>
</dbReference>
<evidence type="ECO:0000256" key="32">
    <source>
        <dbReference type="PROSITE-ProRule" id="PRU01080"/>
    </source>
</evidence>
<evidence type="ECO:0000256" key="12">
    <source>
        <dbReference type="ARBA" id="ARBA00022553"/>
    </source>
</evidence>
<keyword evidence="26" id="KW-0693">Viral RNA replication</keyword>
<dbReference type="KEGG" id="vg:27963653"/>
<dbReference type="Gene3D" id="3.90.70.150">
    <property type="entry name" value="Helper component proteinase"/>
    <property type="match status" value="1"/>
</dbReference>
<evidence type="ECO:0000256" key="2">
    <source>
        <dbReference type="ARBA" id="ARBA00001848"/>
    </source>
</evidence>
<dbReference type="Pfam" id="PF08440">
    <property type="entry name" value="Poty_PP"/>
    <property type="match status" value="1"/>
</dbReference>
<evidence type="ECO:0000256" key="9">
    <source>
        <dbReference type="ARBA" id="ARBA00022488"/>
    </source>
</evidence>